<gene>
    <name evidence="2" type="ORF">MELE44368_08315</name>
</gene>
<dbReference type="GO" id="GO:0006506">
    <property type="term" value="P:GPI anchor biosynthetic process"/>
    <property type="evidence" value="ECO:0007669"/>
    <property type="project" value="TreeGrafter"/>
</dbReference>
<protein>
    <recommendedName>
        <fullName evidence="1">Endonuclease/exonuclease/phosphatase domain-containing protein</fullName>
    </recommendedName>
</protein>
<dbReference type="PANTHER" id="PTHR14859">
    <property type="entry name" value="CALCOFLUOR WHITE HYPERSENSITIVE PROTEIN PRECURSOR"/>
    <property type="match status" value="1"/>
</dbReference>
<keyword evidence="3" id="KW-1185">Reference proteome</keyword>
<feature type="domain" description="Endonuclease/exonuclease/phosphatase" evidence="1">
    <location>
        <begin position="8"/>
        <end position="253"/>
    </location>
</feature>
<name>A0A439DME9_9MYCO</name>
<organism evidence="2 3">
    <name type="scientific">Mycolicibacterium elephantis DSM 44368</name>
    <dbReference type="NCBI Taxonomy" id="1335622"/>
    <lineage>
        <taxon>Bacteria</taxon>
        <taxon>Bacillati</taxon>
        <taxon>Actinomycetota</taxon>
        <taxon>Actinomycetes</taxon>
        <taxon>Mycobacteriales</taxon>
        <taxon>Mycobacteriaceae</taxon>
        <taxon>Mycolicibacterium</taxon>
    </lineage>
</organism>
<dbReference type="RefSeq" id="WP_128110864.1">
    <property type="nucleotide sequence ID" value="NZ_ATDN01000067.1"/>
</dbReference>
<dbReference type="InterPro" id="IPR051916">
    <property type="entry name" value="GPI-anchor_lipid_remodeler"/>
</dbReference>
<dbReference type="GO" id="GO:0003824">
    <property type="term" value="F:catalytic activity"/>
    <property type="evidence" value="ECO:0007669"/>
    <property type="project" value="InterPro"/>
</dbReference>
<comment type="caution">
    <text evidence="2">The sequence shown here is derived from an EMBL/GenBank/DDBJ whole genome shotgun (WGS) entry which is preliminary data.</text>
</comment>
<dbReference type="GO" id="GO:0016020">
    <property type="term" value="C:membrane"/>
    <property type="evidence" value="ECO:0007669"/>
    <property type="project" value="GOC"/>
</dbReference>
<dbReference type="InterPro" id="IPR005135">
    <property type="entry name" value="Endo/exonuclease/phosphatase"/>
</dbReference>
<dbReference type="InterPro" id="IPR036691">
    <property type="entry name" value="Endo/exonu/phosph_ase_sf"/>
</dbReference>
<accession>A0A439DME9</accession>
<reference evidence="2 3" key="1">
    <citation type="submission" date="2013-06" db="EMBL/GenBank/DDBJ databases">
        <title>The draft sequence of the Mycobacterium elephantis genome.</title>
        <authorList>
            <person name="Pettersson F.B."/>
            <person name="Das S."/>
            <person name="Dasgupta S."/>
            <person name="Bhattacharya A."/>
            <person name="Kirsebom L.A."/>
        </authorList>
    </citation>
    <scope>NUCLEOTIDE SEQUENCE [LARGE SCALE GENOMIC DNA]</scope>
    <source>
        <strain evidence="2 3">DSM 44368</strain>
    </source>
</reference>
<dbReference type="EMBL" id="ATDN01000067">
    <property type="protein sequence ID" value="RWA16034.1"/>
    <property type="molecule type" value="Genomic_DNA"/>
</dbReference>
<evidence type="ECO:0000313" key="3">
    <source>
        <dbReference type="Proteomes" id="UP000287177"/>
    </source>
</evidence>
<sequence length="275" mass="30226">MAGHVTVMTLNIWNLHRWEERRQAIVDWINEVAPDLLALQEVVRTERLCQASWIAEKTGMAAVFGAAGKYERAEFGNAVLSRLPVMSSDCRPLADGSSGDVPRAILTVEVDVYGRAASFSSTHLSYRFDDGWARERQVREIADVVSHAPAEFPPIVCGDFNAVPKSTEMRFIKGLHALDGRSCHLWDAFELVHPDDPGYTWTNVNPFAAEDRNPDRRIDYVLVGVRAGDGAGRVLDARLVCDSPREDVWPSDHLGVAAALASPGRSAEPKGPPIA</sequence>
<proteinExistence type="predicted"/>
<evidence type="ECO:0000259" key="1">
    <source>
        <dbReference type="Pfam" id="PF03372"/>
    </source>
</evidence>
<dbReference type="AlphaFoldDB" id="A0A439DME9"/>
<evidence type="ECO:0000313" key="2">
    <source>
        <dbReference type="EMBL" id="RWA16034.1"/>
    </source>
</evidence>
<dbReference type="Pfam" id="PF03372">
    <property type="entry name" value="Exo_endo_phos"/>
    <property type="match status" value="1"/>
</dbReference>
<dbReference type="Proteomes" id="UP000287177">
    <property type="component" value="Unassembled WGS sequence"/>
</dbReference>
<dbReference type="SUPFAM" id="SSF56219">
    <property type="entry name" value="DNase I-like"/>
    <property type="match status" value="1"/>
</dbReference>
<dbReference type="PANTHER" id="PTHR14859:SF15">
    <property type="entry name" value="ENDONUCLEASE_EXONUCLEASE_PHOSPHATASE DOMAIN-CONTAINING PROTEIN"/>
    <property type="match status" value="1"/>
</dbReference>
<dbReference type="Gene3D" id="3.60.10.10">
    <property type="entry name" value="Endonuclease/exonuclease/phosphatase"/>
    <property type="match status" value="1"/>
</dbReference>